<organism evidence="1 2">
    <name type="scientific">Phytophthora infestans</name>
    <name type="common">Potato late blight agent</name>
    <name type="synonym">Botrytis infestans</name>
    <dbReference type="NCBI Taxonomy" id="4787"/>
    <lineage>
        <taxon>Eukaryota</taxon>
        <taxon>Sar</taxon>
        <taxon>Stramenopiles</taxon>
        <taxon>Oomycota</taxon>
        <taxon>Peronosporomycetes</taxon>
        <taxon>Peronosporales</taxon>
        <taxon>Peronosporaceae</taxon>
        <taxon>Phytophthora</taxon>
    </lineage>
</organism>
<name>A0A8S9UT58_PHYIN</name>
<evidence type="ECO:0000313" key="1">
    <source>
        <dbReference type="EMBL" id="KAF4144166.1"/>
    </source>
</evidence>
<dbReference type="AlphaFoldDB" id="A0A8S9UT58"/>
<dbReference type="Proteomes" id="UP000704712">
    <property type="component" value="Unassembled WGS sequence"/>
</dbReference>
<dbReference type="EMBL" id="JAACNO010000884">
    <property type="protein sequence ID" value="KAF4144166.1"/>
    <property type="molecule type" value="Genomic_DNA"/>
</dbReference>
<reference evidence="1" key="1">
    <citation type="submission" date="2020-03" db="EMBL/GenBank/DDBJ databases">
        <title>Hybrid Assembly of Korean Phytophthora infestans isolates.</title>
        <authorList>
            <person name="Prokchorchik M."/>
            <person name="Lee Y."/>
            <person name="Seo J."/>
            <person name="Cho J.-H."/>
            <person name="Park Y.-E."/>
            <person name="Jang D.-C."/>
            <person name="Im J.-S."/>
            <person name="Choi J.-G."/>
            <person name="Park H.-J."/>
            <person name="Lee G.-B."/>
            <person name="Lee Y.-G."/>
            <person name="Hong S.-Y."/>
            <person name="Cho K."/>
            <person name="Sohn K.H."/>
        </authorList>
    </citation>
    <scope>NUCLEOTIDE SEQUENCE</scope>
    <source>
        <strain evidence="1">KR_2_A2</strain>
    </source>
</reference>
<comment type="caution">
    <text evidence="1">The sequence shown here is derived from an EMBL/GenBank/DDBJ whole genome shotgun (WGS) entry which is preliminary data.</text>
</comment>
<gene>
    <name evidence="1" type="ORF">GN958_ATG06630</name>
</gene>
<sequence length="88" mass="9548">MGIFDDSPNAWMCPISTQSHSLAKKRCAFPDLERPSQLTQPGKSKHASVVLITALAGKAAVAHVCAPHLLGLCFAFRVRVFHFFANLA</sequence>
<proteinExistence type="predicted"/>
<evidence type="ECO:0000313" key="2">
    <source>
        <dbReference type="Proteomes" id="UP000704712"/>
    </source>
</evidence>
<protein>
    <submittedName>
        <fullName evidence="1">Uncharacterized protein</fullName>
    </submittedName>
</protein>
<accession>A0A8S9UT58</accession>